<evidence type="ECO:0000256" key="3">
    <source>
        <dbReference type="ARBA" id="ARBA00012098"/>
    </source>
</evidence>
<comment type="pathway">
    <text evidence="7">Carbohydrate biosynthesis; dTDP-L-rhamnose biosynthesis.</text>
</comment>
<keyword evidence="9" id="KW-1185">Reference proteome</keyword>
<evidence type="ECO:0000313" key="9">
    <source>
        <dbReference type="Proteomes" id="UP000199371"/>
    </source>
</evidence>
<dbReference type="OrthoDB" id="9800680at2"/>
<feature type="site" description="Participates in a stacking interaction with the thymidine ring of dTDP-4-oxo-6-deoxyglucose" evidence="6">
    <location>
        <position position="136"/>
    </location>
</feature>
<dbReference type="InterPro" id="IPR000888">
    <property type="entry name" value="RmlC-like"/>
</dbReference>
<dbReference type="PANTHER" id="PTHR21047">
    <property type="entry name" value="DTDP-6-DEOXY-D-GLUCOSE-3,5 EPIMERASE"/>
    <property type="match status" value="1"/>
</dbReference>
<dbReference type="CDD" id="cd00438">
    <property type="entry name" value="cupin_RmlC"/>
    <property type="match status" value="1"/>
</dbReference>
<sequence length="177" mass="19487">MNITPTCLAGCLLLQPNRFNDERGFFQESFRAASYSNAGITEALVQDNWSRSVKGVLRGMHFQRNQPQGKLVSVLRGEIYDVAVDIRKNSATFGQWQGVVLSEHNAQQLWLPPGFAHGFLVLSDVADVIYKTSSYYNAADEASFCWNDPQLAITWPALPQLLSAKDAAASSFTAALA</sequence>
<dbReference type="InterPro" id="IPR014710">
    <property type="entry name" value="RmlC-like_jellyroll"/>
</dbReference>
<gene>
    <name evidence="8" type="ORF">SAMN05660691_02624</name>
</gene>
<dbReference type="AlphaFoldDB" id="A0A1H6MKT8"/>
<organism evidence="8 9">
    <name type="scientific">Rheinheimera pacifica</name>
    <dbReference type="NCBI Taxonomy" id="173990"/>
    <lineage>
        <taxon>Bacteria</taxon>
        <taxon>Pseudomonadati</taxon>
        <taxon>Pseudomonadota</taxon>
        <taxon>Gammaproteobacteria</taxon>
        <taxon>Chromatiales</taxon>
        <taxon>Chromatiaceae</taxon>
        <taxon>Rheinheimera</taxon>
    </lineage>
</organism>
<comment type="catalytic activity">
    <reaction evidence="1 7">
        <text>dTDP-4-dehydro-6-deoxy-alpha-D-glucose = dTDP-4-dehydro-beta-L-rhamnose</text>
        <dbReference type="Rhea" id="RHEA:16969"/>
        <dbReference type="ChEBI" id="CHEBI:57649"/>
        <dbReference type="ChEBI" id="CHEBI:62830"/>
        <dbReference type="EC" id="5.1.3.13"/>
    </reaction>
</comment>
<dbReference type="EMBL" id="FNXF01000010">
    <property type="protein sequence ID" value="SEH99109.1"/>
    <property type="molecule type" value="Genomic_DNA"/>
</dbReference>
<dbReference type="InterPro" id="IPR011051">
    <property type="entry name" value="RmlC_Cupin_sf"/>
</dbReference>
<comment type="subunit">
    <text evidence="7">Homodimer.</text>
</comment>
<keyword evidence="7" id="KW-0413">Isomerase</keyword>
<dbReference type="Pfam" id="PF00908">
    <property type="entry name" value="dTDP_sugar_isom"/>
    <property type="match status" value="1"/>
</dbReference>
<evidence type="ECO:0000256" key="1">
    <source>
        <dbReference type="ARBA" id="ARBA00001298"/>
    </source>
</evidence>
<dbReference type="GO" id="GO:0008830">
    <property type="term" value="F:dTDP-4-dehydrorhamnose 3,5-epimerase activity"/>
    <property type="evidence" value="ECO:0007669"/>
    <property type="project" value="UniProtKB-UniRule"/>
</dbReference>
<proteinExistence type="inferred from homology"/>
<evidence type="ECO:0000256" key="7">
    <source>
        <dbReference type="RuleBase" id="RU364069"/>
    </source>
</evidence>
<feature type="active site" description="Proton donor" evidence="5">
    <location>
        <position position="130"/>
    </location>
</feature>
<evidence type="ECO:0000256" key="2">
    <source>
        <dbReference type="ARBA" id="ARBA00001997"/>
    </source>
</evidence>
<dbReference type="Gene3D" id="2.60.120.10">
    <property type="entry name" value="Jelly Rolls"/>
    <property type="match status" value="1"/>
</dbReference>
<evidence type="ECO:0000256" key="4">
    <source>
        <dbReference type="ARBA" id="ARBA00019595"/>
    </source>
</evidence>
<dbReference type="EC" id="5.1.3.13" evidence="3 7"/>
<evidence type="ECO:0000313" key="8">
    <source>
        <dbReference type="EMBL" id="SEH99109.1"/>
    </source>
</evidence>
<dbReference type="RefSeq" id="WP_092793998.1">
    <property type="nucleotide sequence ID" value="NZ_FNXF01000010.1"/>
</dbReference>
<comment type="similarity">
    <text evidence="7">Belongs to the dTDP-4-dehydrorhamnose 3,5-epimerase family.</text>
</comment>
<dbReference type="PANTHER" id="PTHR21047:SF2">
    <property type="entry name" value="THYMIDINE DIPHOSPHO-4-KETO-RHAMNOSE 3,5-EPIMERASE"/>
    <property type="match status" value="1"/>
</dbReference>
<dbReference type="SUPFAM" id="SSF51182">
    <property type="entry name" value="RmlC-like cupins"/>
    <property type="match status" value="1"/>
</dbReference>
<name>A0A1H6MKT8_9GAMM</name>
<dbReference type="Proteomes" id="UP000199371">
    <property type="component" value="Unassembled WGS sequence"/>
</dbReference>
<evidence type="ECO:0000256" key="5">
    <source>
        <dbReference type="PIRSR" id="PIRSR600888-1"/>
    </source>
</evidence>
<dbReference type="GO" id="GO:0019305">
    <property type="term" value="P:dTDP-rhamnose biosynthetic process"/>
    <property type="evidence" value="ECO:0007669"/>
    <property type="project" value="UniProtKB-UniRule"/>
</dbReference>
<dbReference type="NCBIfam" id="TIGR01221">
    <property type="entry name" value="rmlC"/>
    <property type="match status" value="1"/>
</dbReference>
<dbReference type="UniPathway" id="UPA00124"/>
<dbReference type="GO" id="GO:0000271">
    <property type="term" value="P:polysaccharide biosynthetic process"/>
    <property type="evidence" value="ECO:0007669"/>
    <property type="project" value="TreeGrafter"/>
</dbReference>
<evidence type="ECO:0000256" key="6">
    <source>
        <dbReference type="PIRSR" id="PIRSR600888-3"/>
    </source>
</evidence>
<dbReference type="STRING" id="173990.SAMN05660691_02624"/>
<accession>A0A1H6MKT8</accession>
<reference evidence="9" key="1">
    <citation type="submission" date="2016-10" db="EMBL/GenBank/DDBJ databases">
        <authorList>
            <person name="Varghese N."/>
            <person name="Submissions S."/>
        </authorList>
    </citation>
    <scope>NUCLEOTIDE SEQUENCE [LARGE SCALE GENOMIC DNA]</scope>
    <source>
        <strain evidence="9">DSM 17616</strain>
    </source>
</reference>
<comment type="function">
    <text evidence="2 7">Catalyzes the epimerization of the C3' and C5'positions of dTDP-6-deoxy-D-xylo-4-hexulose, forming dTDP-6-deoxy-L-lyxo-4-hexulose.</text>
</comment>
<feature type="active site" description="Proton acceptor" evidence="5">
    <location>
        <position position="61"/>
    </location>
</feature>
<dbReference type="GO" id="GO:0005829">
    <property type="term" value="C:cytosol"/>
    <property type="evidence" value="ECO:0007669"/>
    <property type="project" value="TreeGrafter"/>
</dbReference>
<protein>
    <recommendedName>
        <fullName evidence="4 7">dTDP-4-dehydrorhamnose 3,5-epimerase</fullName>
        <ecNumber evidence="3 7">5.1.3.13</ecNumber>
    </recommendedName>
    <alternativeName>
        <fullName evidence="7">Thymidine diphospho-4-keto-rhamnose 3,5-epimerase</fullName>
    </alternativeName>
</protein>